<accession>A0A182U5A0</accession>
<proteinExistence type="predicted"/>
<name>A0A182U5A0_9DIPT</name>
<dbReference type="STRING" id="34690.A0A182U5A0"/>
<dbReference type="AlphaFoldDB" id="A0A182U5A0"/>
<evidence type="ECO:0000313" key="2">
    <source>
        <dbReference type="EnsemblMetazoa" id="AMEC014153-PA"/>
    </source>
</evidence>
<reference evidence="3" key="1">
    <citation type="submission" date="2014-01" db="EMBL/GenBank/DDBJ databases">
        <title>The Genome Sequence of Anopheles melas CM1001059_A (V2).</title>
        <authorList>
            <consortium name="The Broad Institute Genomics Platform"/>
            <person name="Neafsey D.E."/>
            <person name="Besansky N."/>
            <person name="Howell P."/>
            <person name="Walton C."/>
            <person name="Young S.K."/>
            <person name="Zeng Q."/>
            <person name="Gargeya S."/>
            <person name="Fitzgerald M."/>
            <person name="Haas B."/>
            <person name="Abouelleil A."/>
            <person name="Allen A.W."/>
            <person name="Alvarado L."/>
            <person name="Arachchi H.M."/>
            <person name="Berlin A.M."/>
            <person name="Chapman S.B."/>
            <person name="Gainer-Dewar J."/>
            <person name="Goldberg J."/>
            <person name="Griggs A."/>
            <person name="Gujja S."/>
            <person name="Hansen M."/>
            <person name="Howarth C."/>
            <person name="Imamovic A."/>
            <person name="Ireland A."/>
            <person name="Larimer J."/>
            <person name="McCowan C."/>
            <person name="Murphy C."/>
            <person name="Pearson M."/>
            <person name="Poon T.W."/>
            <person name="Priest M."/>
            <person name="Roberts A."/>
            <person name="Saif S."/>
            <person name="Shea T."/>
            <person name="Sisk P."/>
            <person name="Sykes S."/>
            <person name="Wortman J."/>
            <person name="Nusbaum C."/>
            <person name="Birren B."/>
        </authorList>
    </citation>
    <scope>NUCLEOTIDE SEQUENCE [LARGE SCALE GENOMIC DNA]</scope>
    <source>
        <strain evidence="3">CM1001059</strain>
    </source>
</reference>
<dbReference type="VEuPathDB" id="VectorBase:AMEC014153"/>
<reference evidence="2" key="2">
    <citation type="submission" date="2020-05" db="UniProtKB">
        <authorList>
            <consortium name="EnsemblMetazoa"/>
        </authorList>
    </citation>
    <scope>IDENTIFICATION</scope>
    <source>
        <strain evidence="2">CM1001059</strain>
    </source>
</reference>
<evidence type="ECO:0000313" key="3">
    <source>
        <dbReference type="Proteomes" id="UP000075902"/>
    </source>
</evidence>
<sequence length="130" mass="14874">MGRSRIMEKTELSVRDISTWFHIELDRAQAGETDAKKPLSDERPPPPKRDELSCRIDRLKMDTQMANFRDLLLKVREIVDDSYSDNTELARSTQQIEKALDRIIAEEEQKRAQQSPPSPPSSALSLLPVV</sequence>
<feature type="region of interest" description="Disordered" evidence="1">
    <location>
        <begin position="107"/>
        <end position="130"/>
    </location>
</feature>
<feature type="compositionally biased region" description="Low complexity" evidence="1">
    <location>
        <begin position="121"/>
        <end position="130"/>
    </location>
</feature>
<feature type="region of interest" description="Disordered" evidence="1">
    <location>
        <begin position="27"/>
        <end position="52"/>
    </location>
</feature>
<protein>
    <submittedName>
        <fullName evidence="2">Uncharacterized protein</fullName>
    </submittedName>
</protein>
<dbReference type="EnsemblMetazoa" id="AMEC014153-RA">
    <property type="protein sequence ID" value="AMEC014153-PA"/>
    <property type="gene ID" value="AMEC014153"/>
</dbReference>
<organism evidence="2 3">
    <name type="scientific">Anopheles melas</name>
    <dbReference type="NCBI Taxonomy" id="34690"/>
    <lineage>
        <taxon>Eukaryota</taxon>
        <taxon>Metazoa</taxon>
        <taxon>Ecdysozoa</taxon>
        <taxon>Arthropoda</taxon>
        <taxon>Hexapoda</taxon>
        <taxon>Insecta</taxon>
        <taxon>Pterygota</taxon>
        <taxon>Neoptera</taxon>
        <taxon>Endopterygota</taxon>
        <taxon>Diptera</taxon>
        <taxon>Nematocera</taxon>
        <taxon>Culicoidea</taxon>
        <taxon>Culicidae</taxon>
        <taxon>Anophelinae</taxon>
        <taxon>Anopheles</taxon>
    </lineage>
</organism>
<evidence type="ECO:0000256" key="1">
    <source>
        <dbReference type="SAM" id="MobiDB-lite"/>
    </source>
</evidence>
<dbReference type="Proteomes" id="UP000075902">
    <property type="component" value="Unassembled WGS sequence"/>
</dbReference>
<keyword evidence="3" id="KW-1185">Reference proteome</keyword>